<name>A0A8H3V7R4_VENIN</name>
<organism evidence="2 3">
    <name type="scientific">Venturia inaequalis</name>
    <name type="common">Apple scab fungus</name>
    <dbReference type="NCBI Taxonomy" id="5025"/>
    <lineage>
        <taxon>Eukaryota</taxon>
        <taxon>Fungi</taxon>
        <taxon>Dikarya</taxon>
        <taxon>Ascomycota</taxon>
        <taxon>Pezizomycotina</taxon>
        <taxon>Dothideomycetes</taxon>
        <taxon>Pleosporomycetidae</taxon>
        <taxon>Venturiales</taxon>
        <taxon>Venturiaceae</taxon>
        <taxon>Venturia</taxon>
    </lineage>
</organism>
<keyword evidence="3" id="KW-1185">Reference proteome</keyword>
<evidence type="ECO:0000259" key="1">
    <source>
        <dbReference type="Pfam" id="PF06985"/>
    </source>
</evidence>
<accession>A0A8H3V7R4</accession>
<feature type="domain" description="Heterokaryon incompatibility" evidence="1">
    <location>
        <begin position="54"/>
        <end position="155"/>
    </location>
</feature>
<sequence length="649" mass="75198">MTANKYDGLSIPQYMHQPVDSQKTQIRLLQIIDTDSDNISTVLRTFNLEECPPYTALSYTWGAPRVTQTILIDGCTFTIRQNLWKFLNSIPHVRKRVLTSERNGTENVDLHGTFFWIDQICIQQSSHVERSHQVGMMGQIFTRAREVFVWLGRWTSRPNAKFLEDGVMIGELCQRPYWHRLWVIQEIMVARSVAIVLGDALIDWDCFFRFSIGVPLGTDEVPGIISNVPDEIRVHDRKSLGRSDSNLPGGIRIQKLGVVDNLDSTRWLSQSFPADPQASTQMRLREALHSINSAQGTLPLSLGKPLAGQRIRRESFDRLDFARHKFYSPLEDLPKIVQSIYNERELFRTKGQGNSLSYVLELFSFQGSECENPRDKVYGLLGLIKQNVAIEVDYQRSVDDVYRDVLSKIIHEESYLTGEKILEFSQLLKTSMALHDLQDVEIKDFVVKEKEKEEADWDTFLDASFQTVKNRVGQALHQFCLKDGNLDPTIEYAIEDCLTKLQWAYKTSRTQIFRTGYRQEPRQKLERLVKSQCNVEKRKLKTLALSILYKELIALLEPHSSSLIIWRRLLKLSKPASEAIGKHATRELQKLREKLEQRGVTRLSSSTLERNYAQREHRSRISDESLDKLNRRRIERDAERYPSYESRDD</sequence>
<comment type="caution">
    <text evidence="2">The sequence shown here is derived from an EMBL/GenBank/DDBJ whole genome shotgun (WGS) entry which is preliminary data.</text>
</comment>
<dbReference type="InterPro" id="IPR052895">
    <property type="entry name" value="HetReg/Transcr_Mod"/>
</dbReference>
<protein>
    <recommendedName>
        <fullName evidence="1">Heterokaryon incompatibility domain-containing protein</fullName>
    </recommendedName>
</protein>
<gene>
    <name evidence="2" type="ORF">EG327_005676</name>
</gene>
<evidence type="ECO:0000313" key="2">
    <source>
        <dbReference type="EMBL" id="KAE9982935.1"/>
    </source>
</evidence>
<dbReference type="Proteomes" id="UP000490939">
    <property type="component" value="Unassembled WGS sequence"/>
</dbReference>
<reference evidence="2 3" key="1">
    <citation type="submission" date="2019-07" db="EMBL/GenBank/DDBJ databases">
        <title>Venturia inaequalis Genome Resource.</title>
        <authorList>
            <person name="Lichtner F.J."/>
        </authorList>
    </citation>
    <scope>NUCLEOTIDE SEQUENCE [LARGE SCALE GENOMIC DNA]</scope>
    <source>
        <strain evidence="2 3">DMI_063113</strain>
    </source>
</reference>
<dbReference type="InterPro" id="IPR010730">
    <property type="entry name" value="HET"/>
</dbReference>
<dbReference type="PANTHER" id="PTHR24148:SF73">
    <property type="entry name" value="HET DOMAIN PROTEIN (AFU_ORTHOLOGUE AFUA_8G01020)"/>
    <property type="match status" value="1"/>
</dbReference>
<evidence type="ECO:0000313" key="3">
    <source>
        <dbReference type="Proteomes" id="UP000490939"/>
    </source>
</evidence>
<proteinExistence type="predicted"/>
<dbReference type="PANTHER" id="PTHR24148">
    <property type="entry name" value="ANKYRIN REPEAT DOMAIN-CONTAINING PROTEIN 39 HOMOLOG-RELATED"/>
    <property type="match status" value="1"/>
</dbReference>
<dbReference type="Pfam" id="PF06985">
    <property type="entry name" value="HET"/>
    <property type="match status" value="1"/>
</dbReference>
<dbReference type="EMBL" id="WNWR01000329">
    <property type="protein sequence ID" value="KAE9982935.1"/>
    <property type="molecule type" value="Genomic_DNA"/>
</dbReference>
<dbReference type="AlphaFoldDB" id="A0A8H3V7R4"/>